<reference evidence="1" key="1">
    <citation type="submission" date="2009-11" db="EMBL/GenBank/DDBJ databases">
        <authorList>
            <person name="Weinstock G."/>
            <person name="Sodergren E."/>
            <person name="Clifton S."/>
            <person name="Fulton L."/>
            <person name="Fulton B."/>
            <person name="Courtney L."/>
            <person name="Fronick C."/>
            <person name="Harrison M."/>
            <person name="Strong C."/>
            <person name="Farmer C."/>
            <person name="Delahaunty K."/>
            <person name="Markovic C."/>
            <person name="Hall O."/>
            <person name="Minx P."/>
            <person name="Tomlinson C."/>
            <person name="Mitreva M."/>
            <person name="Nelson J."/>
            <person name="Hou S."/>
            <person name="Wollam A."/>
            <person name="Pepin K.H."/>
            <person name="Johnson M."/>
            <person name="Bhonagiri V."/>
            <person name="Nash W.E."/>
            <person name="Warren W."/>
            <person name="Chinwalla A."/>
            <person name="Mardis E.R."/>
            <person name="Wilson R.K."/>
        </authorList>
    </citation>
    <scope>NUCLEOTIDE SEQUENCE [LARGE SCALE GENOMIC DNA]</scope>
    <source>
        <strain evidence="1">DSM 18205</strain>
    </source>
</reference>
<dbReference type="PaxDb" id="537011-PREVCOP_04946"/>
<gene>
    <name evidence="1" type="ORF">PREVCOP_04946</name>
</gene>
<dbReference type="Proteomes" id="UP000004477">
    <property type="component" value="Unassembled WGS sequence"/>
</dbReference>
<evidence type="ECO:0000313" key="2">
    <source>
        <dbReference type="Proteomes" id="UP000004477"/>
    </source>
</evidence>
<protein>
    <submittedName>
        <fullName evidence="1">Uncharacterized protein</fullName>
    </submittedName>
</protein>
<comment type="caution">
    <text evidence="1">The sequence shown here is derived from an EMBL/GenBank/DDBJ whole genome shotgun (WGS) entry which is preliminary data.</text>
</comment>
<name>D1PCL2_9BACT</name>
<keyword evidence="2" id="KW-1185">Reference proteome</keyword>
<dbReference type="AlphaFoldDB" id="D1PCL2"/>
<dbReference type="HOGENOM" id="CLU_3203458_0_0_10"/>
<organism evidence="1 2">
    <name type="scientific">Segatella copri DSM 18205</name>
    <dbReference type="NCBI Taxonomy" id="537011"/>
    <lineage>
        <taxon>Bacteria</taxon>
        <taxon>Pseudomonadati</taxon>
        <taxon>Bacteroidota</taxon>
        <taxon>Bacteroidia</taxon>
        <taxon>Bacteroidales</taxon>
        <taxon>Prevotellaceae</taxon>
        <taxon>Segatella</taxon>
    </lineage>
</organism>
<dbReference type="EMBL" id="ACBX02000014">
    <property type="protein sequence ID" value="EFB35664.1"/>
    <property type="molecule type" value="Genomic_DNA"/>
</dbReference>
<sequence length="45" mass="5836">MAKIRLLYDTYKVFDYFFLLFDEICERLKWKECFVFDYFQIKYQD</sequence>
<proteinExistence type="predicted"/>
<accession>D1PCL2</accession>
<evidence type="ECO:0000313" key="1">
    <source>
        <dbReference type="EMBL" id="EFB35664.1"/>
    </source>
</evidence>
<dbReference type="STRING" id="537011.PREVCOP_04946"/>